<proteinExistence type="predicted"/>
<evidence type="ECO:0000313" key="2">
    <source>
        <dbReference type="EMBL" id="MDO7841068.1"/>
    </source>
</evidence>
<accession>A0ABT8ZUX4</accession>
<evidence type="ECO:0000256" key="1">
    <source>
        <dbReference type="SAM" id="MobiDB-lite"/>
    </source>
</evidence>
<comment type="caution">
    <text evidence="2">The sequence shown here is derived from an EMBL/GenBank/DDBJ whole genome shotgun (WGS) entry which is preliminary data.</text>
</comment>
<feature type="region of interest" description="Disordered" evidence="1">
    <location>
        <begin position="79"/>
        <end position="99"/>
    </location>
</feature>
<gene>
    <name evidence="2" type="ORF">Q5H94_01905</name>
</gene>
<keyword evidence="3" id="KW-1185">Reference proteome</keyword>
<dbReference type="EMBL" id="JAUQSZ010000001">
    <property type="protein sequence ID" value="MDO7841068.1"/>
    <property type="molecule type" value="Genomic_DNA"/>
</dbReference>
<organism evidence="2 3">
    <name type="scientific">Sphingomonas immobilis</name>
    <dbReference type="NCBI Taxonomy" id="3063997"/>
    <lineage>
        <taxon>Bacteria</taxon>
        <taxon>Pseudomonadati</taxon>
        <taxon>Pseudomonadota</taxon>
        <taxon>Alphaproteobacteria</taxon>
        <taxon>Sphingomonadales</taxon>
        <taxon>Sphingomonadaceae</taxon>
        <taxon>Sphingomonas</taxon>
    </lineage>
</organism>
<reference evidence="2" key="1">
    <citation type="submission" date="2023-07" db="EMBL/GenBank/DDBJ databases">
        <authorList>
            <person name="Kim M.K."/>
        </authorList>
    </citation>
    <scope>NUCLEOTIDE SEQUENCE</scope>
    <source>
        <strain evidence="2">CA1-15</strain>
    </source>
</reference>
<name>A0ABT8ZUX4_9SPHN</name>
<dbReference type="RefSeq" id="WP_304559467.1">
    <property type="nucleotide sequence ID" value="NZ_JAUQSZ010000001.1"/>
</dbReference>
<evidence type="ECO:0008006" key="4">
    <source>
        <dbReference type="Google" id="ProtNLM"/>
    </source>
</evidence>
<evidence type="ECO:0000313" key="3">
    <source>
        <dbReference type="Proteomes" id="UP001176468"/>
    </source>
</evidence>
<sequence>MTATFEYLADQQVIFEIEGADLLGPLVERAEDAAAAAEGAVGDAEAQVAAATTQAGNAAASALQAAAVVTGFGRSRYGNTRDTNYSSNANPPTQNADGTWKSTTNAPLNWAMNATDDFAIGNTVIWATRQPLGYGSTPPAIVFQNSGGGTISTITAAAADANGYRAASATIPANTATLLFQTSTTAAGNDFEAVIVANATSDAMARKVQRSRVPLVLRQSVEGNPKRLVGRGQATVATEALTGDPGLYRKVLASRGGAVNAASLNAWAAFWAVMVAERIDEDLAAAFPFLGTTLAARFVPALDRYGYGELVAPSSFTSAAAEGDGLTGTVTLDTGIPAEIMSPYGCMLAADVLNDVTGSGQVVGDTWGLTPEFATFAIYDRGIVGGSRTQGQSRTPYGTSSGIAYTNHTVGLFCGSSLSDGSGYLTYDGDMIGVQPAAPAVDAMPSGNILIRPGPCALGLVLIGNKPFDPWKHTIIATEARKFRKAVRVGVPLTEGDF</sequence>
<dbReference type="Proteomes" id="UP001176468">
    <property type="component" value="Unassembled WGS sequence"/>
</dbReference>
<protein>
    <recommendedName>
        <fullName evidence="4">Minor tail protein</fullName>
    </recommendedName>
</protein>